<dbReference type="Pfam" id="PF00589">
    <property type="entry name" value="Phage_integrase"/>
    <property type="match status" value="1"/>
</dbReference>
<proteinExistence type="inferred from homology"/>
<feature type="domain" description="Core-binding (CB)" evidence="7">
    <location>
        <begin position="118"/>
        <end position="199"/>
    </location>
</feature>
<keyword evidence="3 5" id="KW-0238">DNA-binding</keyword>
<gene>
    <name evidence="8" type="ORF">ACFQ3C_13620</name>
</gene>
<dbReference type="EMBL" id="JBHTKR010000005">
    <property type="protein sequence ID" value="MFD1195708.1"/>
    <property type="molecule type" value="Genomic_DNA"/>
</dbReference>
<evidence type="ECO:0000256" key="4">
    <source>
        <dbReference type="ARBA" id="ARBA00023172"/>
    </source>
</evidence>
<evidence type="ECO:0000256" key="1">
    <source>
        <dbReference type="ARBA" id="ARBA00008857"/>
    </source>
</evidence>
<evidence type="ECO:0000256" key="2">
    <source>
        <dbReference type="ARBA" id="ARBA00022908"/>
    </source>
</evidence>
<evidence type="ECO:0000259" key="7">
    <source>
        <dbReference type="PROSITE" id="PS51900"/>
    </source>
</evidence>
<dbReference type="Pfam" id="PF13356">
    <property type="entry name" value="Arm-DNA-bind_3"/>
    <property type="match status" value="1"/>
</dbReference>
<dbReference type="InterPro" id="IPR038488">
    <property type="entry name" value="Integrase_DNA-bd_sf"/>
</dbReference>
<dbReference type="InterPro" id="IPR025166">
    <property type="entry name" value="Integrase_DNA_bind_dom"/>
</dbReference>
<organism evidence="8 9">
    <name type="scientific">Seohaeicola saemankumensis</name>
    <dbReference type="NCBI Taxonomy" id="481181"/>
    <lineage>
        <taxon>Bacteria</taxon>
        <taxon>Pseudomonadati</taxon>
        <taxon>Pseudomonadota</taxon>
        <taxon>Alphaproteobacteria</taxon>
        <taxon>Rhodobacterales</taxon>
        <taxon>Roseobacteraceae</taxon>
        <taxon>Seohaeicola</taxon>
    </lineage>
</organism>
<name>A0ABW3TET5_9RHOB</name>
<dbReference type="InterPro" id="IPR002104">
    <property type="entry name" value="Integrase_catalytic"/>
</dbReference>
<evidence type="ECO:0000259" key="6">
    <source>
        <dbReference type="PROSITE" id="PS51898"/>
    </source>
</evidence>
<dbReference type="PANTHER" id="PTHR30629:SF2">
    <property type="entry name" value="PROPHAGE INTEGRASE INTS-RELATED"/>
    <property type="match status" value="1"/>
</dbReference>
<dbReference type="Gene3D" id="1.10.150.130">
    <property type="match status" value="1"/>
</dbReference>
<dbReference type="InterPro" id="IPR011010">
    <property type="entry name" value="DNA_brk_join_enz"/>
</dbReference>
<evidence type="ECO:0000256" key="3">
    <source>
        <dbReference type="ARBA" id="ARBA00023125"/>
    </source>
</evidence>
<evidence type="ECO:0000313" key="8">
    <source>
        <dbReference type="EMBL" id="MFD1195708.1"/>
    </source>
</evidence>
<evidence type="ECO:0000313" key="9">
    <source>
        <dbReference type="Proteomes" id="UP001597151"/>
    </source>
</evidence>
<reference evidence="9" key="1">
    <citation type="journal article" date="2019" name="Int. J. Syst. Evol. Microbiol.">
        <title>The Global Catalogue of Microorganisms (GCM) 10K type strain sequencing project: providing services to taxonomists for standard genome sequencing and annotation.</title>
        <authorList>
            <consortium name="The Broad Institute Genomics Platform"/>
            <consortium name="The Broad Institute Genome Sequencing Center for Infectious Disease"/>
            <person name="Wu L."/>
            <person name="Ma J."/>
        </authorList>
    </citation>
    <scope>NUCLEOTIDE SEQUENCE [LARGE SCALE GENOMIC DNA]</scope>
    <source>
        <strain evidence="9">CCUG 55328</strain>
    </source>
</reference>
<dbReference type="Pfam" id="PF22022">
    <property type="entry name" value="Phage_int_M"/>
    <property type="match status" value="1"/>
</dbReference>
<keyword evidence="4" id="KW-0233">DNA recombination</keyword>
<comment type="caution">
    <text evidence="8">The sequence shown here is derived from an EMBL/GenBank/DDBJ whole genome shotgun (WGS) entry which is preliminary data.</text>
</comment>
<comment type="similarity">
    <text evidence="1">Belongs to the 'phage' integrase family.</text>
</comment>
<dbReference type="InterPro" id="IPR010998">
    <property type="entry name" value="Integrase_recombinase_N"/>
</dbReference>
<protein>
    <submittedName>
        <fullName evidence="8">Tyrosine-type recombinase/integrase</fullName>
    </submittedName>
</protein>
<dbReference type="Gene3D" id="3.30.160.390">
    <property type="entry name" value="Integrase, DNA-binding domain"/>
    <property type="match status" value="1"/>
</dbReference>
<dbReference type="CDD" id="cd00801">
    <property type="entry name" value="INT_P4_C"/>
    <property type="match status" value="1"/>
</dbReference>
<sequence length="428" mass="47268">MPKKLSKALTPLQVKNAKPGRHADGDGLHLLVKKTGSRSWVYRFMLDGNARDVGLSRCPEAMELLRRSGGEELTLAQARDVAAIYRMKVKAGIDPLAEREEAAAKAAAAKQAQQVASVTFKATAEAYIEANEDNWRNAKHRQQWKNTLETYAYPFIGEMPVAEVDTPHVLTVLEPIWKAKPETAGRVRGRIEAILDAAKVRGYRKGENPARWRGHLSQILPARTRLSRGHHKAAPYAEIPDILRQLRTRKAVAALALEFTILTAARTGEAIGATWAEIDLDKAVWTIPASRMKASREHRVPLPDRAMAILEAVRKLGSPWVFPGARGGQMSGMAMAMLLRRMKSEVTVHGFRSSFRDWAAECTGYPHEVCEMALSHSIGNKVEAAYRRGDLFEKRRRLMAEWADFCAGGSAVSGEVVPLRAASGPQNG</sequence>
<dbReference type="RefSeq" id="WP_380792833.1">
    <property type="nucleotide sequence ID" value="NZ_JBHTKR010000005.1"/>
</dbReference>
<dbReference type="InterPro" id="IPR013762">
    <property type="entry name" value="Integrase-like_cat_sf"/>
</dbReference>
<keyword evidence="2" id="KW-0229">DNA integration</keyword>
<dbReference type="InterPro" id="IPR044068">
    <property type="entry name" value="CB"/>
</dbReference>
<dbReference type="InterPro" id="IPR053876">
    <property type="entry name" value="Phage_int_M"/>
</dbReference>
<evidence type="ECO:0000256" key="5">
    <source>
        <dbReference type="PROSITE-ProRule" id="PRU01248"/>
    </source>
</evidence>
<dbReference type="PANTHER" id="PTHR30629">
    <property type="entry name" value="PROPHAGE INTEGRASE"/>
    <property type="match status" value="1"/>
</dbReference>
<keyword evidence="9" id="KW-1185">Reference proteome</keyword>
<dbReference type="SUPFAM" id="SSF56349">
    <property type="entry name" value="DNA breaking-rejoining enzymes"/>
    <property type="match status" value="1"/>
</dbReference>
<accession>A0ABW3TET5</accession>
<dbReference type="Gene3D" id="1.10.443.10">
    <property type="entry name" value="Intergrase catalytic core"/>
    <property type="match status" value="1"/>
</dbReference>
<dbReference type="Proteomes" id="UP001597151">
    <property type="component" value="Unassembled WGS sequence"/>
</dbReference>
<dbReference type="PROSITE" id="PS51900">
    <property type="entry name" value="CB"/>
    <property type="match status" value="1"/>
</dbReference>
<feature type="domain" description="Tyr recombinase" evidence="6">
    <location>
        <begin position="229"/>
        <end position="399"/>
    </location>
</feature>
<dbReference type="PROSITE" id="PS51898">
    <property type="entry name" value="TYR_RECOMBINASE"/>
    <property type="match status" value="1"/>
</dbReference>
<dbReference type="InterPro" id="IPR050808">
    <property type="entry name" value="Phage_Integrase"/>
</dbReference>